<dbReference type="GO" id="GO:0010181">
    <property type="term" value="F:FMN binding"/>
    <property type="evidence" value="ECO:0007669"/>
    <property type="project" value="InterPro"/>
</dbReference>
<dbReference type="Proteomes" id="UP001280581">
    <property type="component" value="Unassembled WGS sequence"/>
</dbReference>
<keyword evidence="3" id="KW-0288">FMN</keyword>
<organism evidence="7 8">
    <name type="scientific">Pseudopithomyces chartarum</name>
    <dbReference type="NCBI Taxonomy" id="1892770"/>
    <lineage>
        <taxon>Eukaryota</taxon>
        <taxon>Fungi</taxon>
        <taxon>Dikarya</taxon>
        <taxon>Ascomycota</taxon>
        <taxon>Pezizomycotina</taxon>
        <taxon>Dothideomycetes</taxon>
        <taxon>Pleosporomycetidae</taxon>
        <taxon>Pleosporales</taxon>
        <taxon>Massarineae</taxon>
        <taxon>Didymosphaeriaceae</taxon>
        <taxon>Pseudopithomyces</taxon>
    </lineage>
</organism>
<dbReference type="EMBL" id="WVTA01000016">
    <property type="protein sequence ID" value="KAK3201293.1"/>
    <property type="molecule type" value="Genomic_DNA"/>
</dbReference>
<dbReference type="InterPro" id="IPR044152">
    <property type="entry name" value="YqjM-like"/>
</dbReference>
<evidence type="ECO:0000256" key="1">
    <source>
        <dbReference type="ARBA" id="ARBA00001917"/>
    </source>
</evidence>
<dbReference type="AlphaFoldDB" id="A0AAN6REV2"/>
<evidence type="ECO:0000313" key="8">
    <source>
        <dbReference type="Proteomes" id="UP001280581"/>
    </source>
</evidence>
<feature type="domain" description="NADH:flavin oxidoreductase/NADH oxidase N-terminal" evidence="6">
    <location>
        <begin position="16"/>
        <end position="191"/>
    </location>
</feature>
<dbReference type="SUPFAM" id="SSF51395">
    <property type="entry name" value="FMN-linked oxidoreductases"/>
    <property type="match status" value="1"/>
</dbReference>
<dbReference type="PANTHER" id="PTHR43303">
    <property type="entry name" value="NADPH DEHYDROGENASE C23G7.10C-RELATED"/>
    <property type="match status" value="1"/>
</dbReference>
<comment type="cofactor">
    <cofactor evidence="1">
        <name>FMN</name>
        <dbReference type="ChEBI" id="CHEBI:58210"/>
    </cofactor>
</comment>
<dbReference type="Pfam" id="PF00724">
    <property type="entry name" value="Oxidored_FMN"/>
    <property type="match status" value="2"/>
</dbReference>
<dbReference type="CDD" id="cd02932">
    <property type="entry name" value="OYE_YqiM_FMN"/>
    <property type="match status" value="1"/>
</dbReference>
<name>A0AAN6REV2_9PLEO</name>
<proteinExistence type="predicted"/>
<keyword evidence="2" id="KW-0285">Flavoprotein</keyword>
<dbReference type="GO" id="GO:0003959">
    <property type="term" value="F:NADPH dehydrogenase activity"/>
    <property type="evidence" value="ECO:0007669"/>
    <property type="project" value="InterPro"/>
</dbReference>
<sequence>MGSIEGAQQKNNDPMLFQPLQVRGMTLRNRIIVSPMGMYSSQSPIGQLTDFHLMHYGHLAFRGAALTIVEVTAVLPNGRSSPADAGLWDNAQIPSFKRVVDFVHEIEGGEAKIGIQLGHAGRKASMMPIYPGQPIVRASASDGGWEDEVWGASPVPFDTNYVTPKEMSIEHIRVVVDAFGDAAKRAIEAGFGIHSTPPPFIFADILITSLDFIEVHAAHGYLLSSFLSPASNHRTDLYGGSFQNRTRFLFEVLRKMRQAIPDKIAFSVRISAVDWMAHSPCTPQWTLKETVELAVALADMGVDVLDVSSGGNNIMQQVSKETFYQISLAERIKFALRGHGKDMLVGAVGRISEASIAEETLREKGADLALVATQFLRDPNLVYRWSEELDAHVQWPRQYCRADRKAKVKENL</sequence>
<keyword evidence="5" id="KW-0560">Oxidoreductase</keyword>
<accession>A0AAN6REV2</accession>
<keyword evidence="4" id="KW-0521">NADP</keyword>
<dbReference type="PANTHER" id="PTHR43303:SF4">
    <property type="entry name" value="NADPH DEHYDROGENASE C23G7.10C-RELATED"/>
    <property type="match status" value="1"/>
</dbReference>
<evidence type="ECO:0000256" key="5">
    <source>
        <dbReference type="ARBA" id="ARBA00023002"/>
    </source>
</evidence>
<evidence type="ECO:0000256" key="2">
    <source>
        <dbReference type="ARBA" id="ARBA00022630"/>
    </source>
</evidence>
<reference evidence="7 8" key="1">
    <citation type="submission" date="2021-02" db="EMBL/GenBank/DDBJ databases">
        <title>Genome assembly of Pseudopithomyces chartarum.</title>
        <authorList>
            <person name="Jauregui R."/>
            <person name="Singh J."/>
            <person name="Voisey C."/>
        </authorList>
    </citation>
    <scope>NUCLEOTIDE SEQUENCE [LARGE SCALE GENOMIC DNA]</scope>
    <source>
        <strain evidence="7 8">AGR01</strain>
    </source>
</reference>
<feature type="domain" description="NADH:flavin oxidoreductase/NADH oxidase N-terminal" evidence="6">
    <location>
        <begin position="210"/>
        <end position="389"/>
    </location>
</feature>
<dbReference type="Gene3D" id="3.20.20.70">
    <property type="entry name" value="Aldolase class I"/>
    <property type="match status" value="1"/>
</dbReference>
<dbReference type="InterPro" id="IPR001155">
    <property type="entry name" value="OxRdtase_FMN_N"/>
</dbReference>
<keyword evidence="8" id="KW-1185">Reference proteome</keyword>
<dbReference type="GO" id="GO:0050661">
    <property type="term" value="F:NADP binding"/>
    <property type="evidence" value="ECO:0007669"/>
    <property type="project" value="InterPro"/>
</dbReference>
<evidence type="ECO:0000256" key="4">
    <source>
        <dbReference type="ARBA" id="ARBA00022857"/>
    </source>
</evidence>
<gene>
    <name evidence="7" type="ORF">GRF29_185g499959</name>
</gene>
<evidence type="ECO:0000259" key="6">
    <source>
        <dbReference type="Pfam" id="PF00724"/>
    </source>
</evidence>
<dbReference type="InterPro" id="IPR013785">
    <property type="entry name" value="Aldolase_TIM"/>
</dbReference>
<protein>
    <recommendedName>
        <fullName evidence="6">NADH:flavin oxidoreductase/NADH oxidase N-terminal domain-containing protein</fullName>
    </recommendedName>
</protein>
<evidence type="ECO:0000256" key="3">
    <source>
        <dbReference type="ARBA" id="ARBA00022643"/>
    </source>
</evidence>
<comment type="caution">
    <text evidence="7">The sequence shown here is derived from an EMBL/GenBank/DDBJ whole genome shotgun (WGS) entry which is preliminary data.</text>
</comment>
<evidence type="ECO:0000313" key="7">
    <source>
        <dbReference type="EMBL" id="KAK3201293.1"/>
    </source>
</evidence>